<dbReference type="EMBL" id="AFNH02000621">
    <property type="protein sequence ID" value="EZG65539.1"/>
    <property type="molecule type" value="Genomic_DNA"/>
</dbReference>
<dbReference type="AlphaFoldDB" id="A0A023B643"/>
<dbReference type="GeneID" id="22912999"/>
<keyword evidence="2" id="KW-1185">Reference proteome</keyword>
<name>A0A023B643_GRENI</name>
<dbReference type="Proteomes" id="UP000019763">
    <property type="component" value="Unassembled WGS sequence"/>
</dbReference>
<evidence type="ECO:0000313" key="2">
    <source>
        <dbReference type="Proteomes" id="UP000019763"/>
    </source>
</evidence>
<dbReference type="RefSeq" id="XP_011134077.1">
    <property type="nucleotide sequence ID" value="XM_011135775.1"/>
</dbReference>
<accession>A0A023B643</accession>
<sequence>MNDDSHAYPIADVALTSKLHSLINLSSSYEQLRKGISE</sequence>
<protein>
    <submittedName>
        <fullName evidence="1">Uncharacterized protein</fullName>
    </submittedName>
</protein>
<evidence type="ECO:0000313" key="1">
    <source>
        <dbReference type="EMBL" id="EZG65539.1"/>
    </source>
</evidence>
<reference evidence="1" key="1">
    <citation type="submission" date="2013-12" db="EMBL/GenBank/DDBJ databases">
        <authorList>
            <person name="Omoto C.K."/>
            <person name="Sibley D."/>
            <person name="Venepally P."/>
            <person name="Hadjithomas M."/>
            <person name="Karamycheva S."/>
            <person name="Brunk B."/>
            <person name="Roos D."/>
            <person name="Caler E."/>
            <person name="Lorenzi H."/>
        </authorList>
    </citation>
    <scope>NUCLEOTIDE SEQUENCE</scope>
</reference>
<gene>
    <name evidence="1" type="ORF">GNI_082920</name>
</gene>
<comment type="caution">
    <text evidence="1">The sequence shown here is derived from an EMBL/GenBank/DDBJ whole genome shotgun (WGS) entry which is preliminary data.</text>
</comment>
<feature type="non-terminal residue" evidence="1">
    <location>
        <position position="38"/>
    </location>
</feature>
<organism evidence="1 2">
    <name type="scientific">Gregarina niphandrodes</name>
    <name type="common">Septate eugregarine</name>
    <dbReference type="NCBI Taxonomy" id="110365"/>
    <lineage>
        <taxon>Eukaryota</taxon>
        <taxon>Sar</taxon>
        <taxon>Alveolata</taxon>
        <taxon>Apicomplexa</taxon>
        <taxon>Conoidasida</taxon>
        <taxon>Gregarinasina</taxon>
        <taxon>Eugregarinorida</taxon>
        <taxon>Gregarinidae</taxon>
        <taxon>Gregarina</taxon>
    </lineage>
</organism>
<proteinExistence type="predicted"/>
<dbReference type="VEuPathDB" id="CryptoDB:GNI_082920"/>